<protein>
    <submittedName>
        <fullName evidence="2">Tachykinin</fullName>
    </submittedName>
</protein>
<sequence>MEKRAPAMGFQGVRGKKDDKRGPSMGFHGMRGKKDADSRAEFLQELLQDKRAPSMGFMGMRGKKEALDFDYFDKRAPSLGFQGMRGRRDGEYLSANRLGLIGVRVENGVNLEGDDYAEMSSDEDLEAGLQDAEEFSKRAPAANGFFGTRGKKVPANGFFGTRGKKGPSAGFFAMRGKKAPSAGFMEYQGPPVDLDTLLNYLGTAYQHGRDKRNGGRLPGSKKAPIGFLGTRGKKDWPTQQVVASSEGPEFDPHTSQLSESD</sequence>
<dbReference type="eggNOG" id="ENOG502S9VB">
    <property type="taxonomic scope" value="Eukaryota"/>
</dbReference>
<name>A0A067R6E3_ZOONE</name>
<dbReference type="AlphaFoldDB" id="A0A067R6E3"/>
<evidence type="ECO:0000313" key="3">
    <source>
        <dbReference type="Proteomes" id="UP000027135"/>
    </source>
</evidence>
<dbReference type="EMBL" id="KK852669">
    <property type="protein sequence ID" value="KDR18855.1"/>
    <property type="molecule type" value="Genomic_DNA"/>
</dbReference>
<gene>
    <name evidence="2" type="ORF">L798_07301</name>
</gene>
<feature type="region of interest" description="Disordered" evidence="1">
    <location>
        <begin position="208"/>
        <end position="261"/>
    </location>
</feature>
<proteinExistence type="predicted"/>
<organism evidence="2 3">
    <name type="scientific">Zootermopsis nevadensis</name>
    <name type="common">Dampwood termite</name>
    <dbReference type="NCBI Taxonomy" id="136037"/>
    <lineage>
        <taxon>Eukaryota</taxon>
        <taxon>Metazoa</taxon>
        <taxon>Ecdysozoa</taxon>
        <taxon>Arthropoda</taxon>
        <taxon>Hexapoda</taxon>
        <taxon>Insecta</taxon>
        <taxon>Pterygota</taxon>
        <taxon>Neoptera</taxon>
        <taxon>Polyneoptera</taxon>
        <taxon>Dictyoptera</taxon>
        <taxon>Blattodea</taxon>
        <taxon>Blattoidea</taxon>
        <taxon>Termitoidae</taxon>
        <taxon>Termopsidae</taxon>
        <taxon>Zootermopsis</taxon>
    </lineage>
</organism>
<evidence type="ECO:0000256" key="1">
    <source>
        <dbReference type="SAM" id="MobiDB-lite"/>
    </source>
</evidence>
<dbReference type="InParanoid" id="A0A067R6E3"/>
<evidence type="ECO:0000313" key="2">
    <source>
        <dbReference type="EMBL" id="KDR18855.1"/>
    </source>
</evidence>
<feature type="region of interest" description="Disordered" evidence="1">
    <location>
        <begin position="1"/>
        <end position="39"/>
    </location>
</feature>
<dbReference type="Proteomes" id="UP000027135">
    <property type="component" value="Unassembled WGS sequence"/>
</dbReference>
<reference evidence="2 3" key="1">
    <citation type="journal article" date="2014" name="Nat. Commun.">
        <title>Molecular traces of alternative social organization in a termite genome.</title>
        <authorList>
            <person name="Terrapon N."/>
            <person name="Li C."/>
            <person name="Robertson H.M."/>
            <person name="Ji L."/>
            <person name="Meng X."/>
            <person name="Booth W."/>
            <person name="Chen Z."/>
            <person name="Childers C.P."/>
            <person name="Glastad K.M."/>
            <person name="Gokhale K."/>
            <person name="Gowin J."/>
            <person name="Gronenberg W."/>
            <person name="Hermansen R.A."/>
            <person name="Hu H."/>
            <person name="Hunt B.G."/>
            <person name="Huylmans A.K."/>
            <person name="Khalil S.M."/>
            <person name="Mitchell R.D."/>
            <person name="Munoz-Torres M.C."/>
            <person name="Mustard J.A."/>
            <person name="Pan H."/>
            <person name="Reese J.T."/>
            <person name="Scharf M.E."/>
            <person name="Sun F."/>
            <person name="Vogel H."/>
            <person name="Xiao J."/>
            <person name="Yang W."/>
            <person name="Yang Z."/>
            <person name="Yang Z."/>
            <person name="Zhou J."/>
            <person name="Zhu J."/>
            <person name="Brent C.S."/>
            <person name="Elsik C.G."/>
            <person name="Goodisman M.A."/>
            <person name="Liberles D.A."/>
            <person name="Roe R.M."/>
            <person name="Vargo E.L."/>
            <person name="Vilcinskas A."/>
            <person name="Wang J."/>
            <person name="Bornberg-Bauer E."/>
            <person name="Korb J."/>
            <person name="Zhang G."/>
            <person name="Liebig J."/>
        </authorList>
    </citation>
    <scope>NUCLEOTIDE SEQUENCE [LARGE SCALE GENOMIC DNA]</scope>
    <source>
        <tissue evidence="2">Whole organism</tissue>
    </source>
</reference>
<keyword evidence="3" id="KW-1185">Reference proteome</keyword>
<accession>A0A067R6E3</accession>